<organism evidence="4 5">
    <name type="scientific">Cryoendolithus antarcticus</name>
    <dbReference type="NCBI Taxonomy" id="1507870"/>
    <lineage>
        <taxon>Eukaryota</taxon>
        <taxon>Fungi</taxon>
        <taxon>Dikarya</taxon>
        <taxon>Ascomycota</taxon>
        <taxon>Pezizomycotina</taxon>
        <taxon>Dothideomycetes</taxon>
        <taxon>Dothideomycetidae</taxon>
        <taxon>Cladosporiales</taxon>
        <taxon>Cladosporiaceae</taxon>
        <taxon>Cryoendolithus</taxon>
    </lineage>
</organism>
<reference evidence="5" key="1">
    <citation type="submission" date="2017-03" db="EMBL/GenBank/DDBJ databases">
        <title>Genomes of endolithic fungi from Antarctica.</title>
        <authorList>
            <person name="Coleine C."/>
            <person name="Masonjones S."/>
            <person name="Stajich J.E."/>
        </authorList>
    </citation>
    <scope>NUCLEOTIDE SEQUENCE [LARGE SCALE GENOMIC DNA]</scope>
    <source>
        <strain evidence="5">CCFEE 5527</strain>
    </source>
</reference>
<dbReference type="PANTHER" id="PTHR39614">
    <property type="entry name" value="INTEGRAL MEMBRANE PROTEIN"/>
    <property type="match status" value="1"/>
</dbReference>
<feature type="compositionally biased region" description="Basic and acidic residues" evidence="1">
    <location>
        <begin position="336"/>
        <end position="345"/>
    </location>
</feature>
<evidence type="ECO:0000313" key="4">
    <source>
        <dbReference type="EMBL" id="OQO10598.1"/>
    </source>
</evidence>
<feature type="transmembrane region" description="Helical" evidence="2">
    <location>
        <begin position="207"/>
        <end position="226"/>
    </location>
</feature>
<keyword evidence="2" id="KW-1133">Transmembrane helix</keyword>
<evidence type="ECO:0000256" key="2">
    <source>
        <dbReference type="SAM" id="Phobius"/>
    </source>
</evidence>
<dbReference type="PANTHER" id="PTHR39614:SF2">
    <property type="entry name" value="INTEGRAL MEMBRANE PROTEIN"/>
    <property type="match status" value="1"/>
</dbReference>
<feature type="compositionally biased region" description="Polar residues" evidence="1">
    <location>
        <begin position="367"/>
        <end position="377"/>
    </location>
</feature>
<protein>
    <recommendedName>
        <fullName evidence="3">Rhodopsin domain-containing protein</fullName>
    </recommendedName>
</protein>
<dbReference type="Proteomes" id="UP000192596">
    <property type="component" value="Unassembled WGS sequence"/>
</dbReference>
<feature type="transmembrane region" description="Helical" evidence="2">
    <location>
        <begin position="96"/>
        <end position="118"/>
    </location>
</feature>
<feature type="domain" description="Rhodopsin" evidence="3">
    <location>
        <begin position="35"/>
        <end position="268"/>
    </location>
</feature>
<feature type="transmembrane region" description="Helical" evidence="2">
    <location>
        <begin position="15"/>
        <end position="35"/>
    </location>
</feature>
<gene>
    <name evidence="4" type="ORF">B0A48_03896</name>
</gene>
<dbReference type="EMBL" id="NAJO01000008">
    <property type="protein sequence ID" value="OQO10598.1"/>
    <property type="molecule type" value="Genomic_DNA"/>
</dbReference>
<accession>A0A1V8TH66</accession>
<evidence type="ECO:0000259" key="3">
    <source>
        <dbReference type="Pfam" id="PF20684"/>
    </source>
</evidence>
<keyword evidence="2" id="KW-0472">Membrane</keyword>
<dbReference type="InParanoid" id="A0A1V8TH66"/>
<feature type="transmembrane region" description="Helical" evidence="2">
    <location>
        <begin position="130"/>
        <end position="150"/>
    </location>
</feature>
<keyword evidence="5" id="KW-1185">Reference proteome</keyword>
<dbReference type="AlphaFoldDB" id="A0A1V8TH66"/>
<comment type="caution">
    <text evidence="4">The sequence shown here is derived from an EMBL/GenBank/DDBJ whole genome shotgun (WGS) entry which is preliminary data.</text>
</comment>
<feature type="region of interest" description="Disordered" evidence="1">
    <location>
        <begin position="336"/>
        <end position="377"/>
    </location>
</feature>
<feature type="transmembrane region" description="Helical" evidence="2">
    <location>
        <begin position="246"/>
        <end position="267"/>
    </location>
</feature>
<proteinExistence type="predicted"/>
<sequence>MADAAPATVGTGNTAPGLTTVTILLFLWAALTYAVRIWAKVGKGDKWGADDTAISASLVAALAHVICTTSAIHSGYGNQWSELHEVDRSKVHKALFAGQMMYAIAVGLTRVSTSFFTGRFLTRDQGNIRLAYGFSTAFGVWTVASVFIVALRAPLAEPWETLDGSSAMWIRWLIVEAVGVVMDLSTFALCVYLIWGLQMPLGKRMAVVAIFACRLGVVPLVVLRLWNLSPRRNTDPDSPSKTAMLFTEAALQAAFILASITCLKPFLRPFHSGYFVSKAGSNPAPMGFGTGPKSSRATYYELSAARSQGGKDEKHVIVQQRSVGSEDEQDLIHKPDMALRPDRVNHRASVGQGLKRPSGMEDDMHISKTQAFSVRYD</sequence>
<dbReference type="InterPro" id="IPR049326">
    <property type="entry name" value="Rhodopsin_dom_fungi"/>
</dbReference>
<name>A0A1V8TH66_9PEZI</name>
<evidence type="ECO:0000313" key="5">
    <source>
        <dbReference type="Proteomes" id="UP000192596"/>
    </source>
</evidence>
<keyword evidence="2" id="KW-0812">Transmembrane</keyword>
<evidence type="ECO:0000256" key="1">
    <source>
        <dbReference type="SAM" id="MobiDB-lite"/>
    </source>
</evidence>
<dbReference type="OrthoDB" id="3897607at2759"/>
<feature type="transmembrane region" description="Helical" evidence="2">
    <location>
        <begin position="56"/>
        <end position="76"/>
    </location>
</feature>
<dbReference type="Pfam" id="PF20684">
    <property type="entry name" value="Fung_rhodopsin"/>
    <property type="match status" value="1"/>
</dbReference>
<feature type="transmembrane region" description="Helical" evidence="2">
    <location>
        <begin position="170"/>
        <end position="195"/>
    </location>
</feature>